<proteinExistence type="predicted"/>
<reference evidence="1" key="1">
    <citation type="journal article" date="2017" name="Viruses">
        <title>Characterization of Bacillus subtilis Viruses vB_BsuM-Goe2 and vB_BsuM-Goe3.</title>
        <authorList>
            <person name="Willms I.M."/>
            <person name="Hoppert M."/>
            <person name="Hertel R."/>
        </authorList>
    </citation>
    <scope>NUCLEOTIDE SEQUENCE [LARGE SCALE GENOMIC DNA]</scope>
</reference>
<protein>
    <submittedName>
        <fullName evidence="1">Uncharacterized protein</fullName>
    </submittedName>
</protein>
<dbReference type="EMBL" id="KY368640">
    <property type="protein sequence ID" value="APZ82480.1"/>
    <property type="molecule type" value="Genomic_DNA"/>
</dbReference>
<organism evidence="1 2">
    <name type="scientific">Bacillus phage vB_BsuM-Goe3</name>
    <dbReference type="NCBI Taxonomy" id="1933063"/>
    <lineage>
        <taxon>Viruses</taxon>
        <taxon>Duplodnaviria</taxon>
        <taxon>Heunggongvirae</taxon>
        <taxon>Uroviricota</taxon>
        <taxon>Caudoviricetes</taxon>
        <taxon>Herelleviridae</taxon>
        <taxon>Bastillevirinae</taxon>
        <taxon>Grisebachstrassevirus</taxon>
        <taxon>Grisebachstrassevirus goe3</taxon>
    </lineage>
</organism>
<gene>
    <name evidence="1" type="ORF">Goe3_c01400</name>
</gene>
<evidence type="ECO:0000313" key="1">
    <source>
        <dbReference type="EMBL" id="APZ82480.1"/>
    </source>
</evidence>
<keyword evidence="2" id="KW-1185">Reference proteome</keyword>
<sequence>MEIYTVVAISGGLERCLEYAGTDKEEAYRVADINLSEGSDIELKTWVDGVEVSEEFIQPD</sequence>
<dbReference type="Proteomes" id="UP000221795">
    <property type="component" value="Segment"/>
</dbReference>
<accession>A0A217EQY5</accession>
<evidence type="ECO:0000313" key="2">
    <source>
        <dbReference type="Proteomes" id="UP000221795"/>
    </source>
</evidence>
<organismHost>
    <name type="scientific">Bacillus subtilis</name>
    <dbReference type="NCBI Taxonomy" id="1423"/>
</organismHost>
<name>A0A217EQY5_BPGO3</name>